<name>A0A494X5A7_9BACL</name>
<dbReference type="CDD" id="cd01392">
    <property type="entry name" value="HTH_LacI"/>
    <property type="match status" value="1"/>
</dbReference>
<dbReference type="EMBL" id="RBZM01000014">
    <property type="protein sequence ID" value="RKP45877.1"/>
    <property type="molecule type" value="Genomic_DNA"/>
</dbReference>
<evidence type="ECO:0000256" key="1">
    <source>
        <dbReference type="ARBA" id="ARBA00023015"/>
    </source>
</evidence>
<gene>
    <name evidence="5" type="ORF">D7Z26_25355</name>
</gene>
<evidence type="ECO:0000256" key="2">
    <source>
        <dbReference type="ARBA" id="ARBA00023125"/>
    </source>
</evidence>
<feature type="domain" description="HTH lacI-type" evidence="4">
    <location>
        <begin position="11"/>
        <end position="65"/>
    </location>
</feature>
<dbReference type="Gene3D" id="1.10.260.40">
    <property type="entry name" value="lambda repressor-like DNA-binding domains"/>
    <property type="match status" value="1"/>
</dbReference>
<dbReference type="InterPro" id="IPR010982">
    <property type="entry name" value="Lambda_DNA-bd_dom_sf"/>
</dbReference>
<dbReference type="Gene3D" id="3.40.50.2300">
    <property type="match status" value="2"/>
</dbReference>
<organism evidence="5 6">
    <name type="scientific">Cohnella endophytica</name>
    <dbReference type="NCBI Taxonomy" id="2419778"/>
    <lineage>
        <taxon>Bacteria</taxon>
        <taxon>Bacillati</taxon>
        <taxon>Bacillota</taxon>
        <taxon>Bacilli</taxon>
        <taxon>Bacillales</taxon>
        <taxon>Paenibacillaceae</taxon>
        <taxon>Cohnella</taxon>
    </lineage>
</organism>
<dbReference type="OrthoDB" id="9775106at2"/>
<evidence type="ECO:0000259" key="4">
    <source>
        <dbReference type="PROSITE" id="PS50932"/>
    </source>
</evidence>
<dbReference type="PANTHER" id="PTHR30146">
    <property type="entry name" value="LACI-RELATED TRANSCRIPTIONAL REPRESSOR"/>
    <property type="match status" value="1"/>
</dbReference>
<dbReference type="SUPFAM" id="SSF53822">
    <property type="entry name" value="Periplasmic binding protein-like I"/>
    <property type="match status" value="1"/>
</dbReference>
<sequence>MSREKSGSGDVGIKAIAKKLGVSASTVSRALNEVSGIHPTTRKLVQETAKAMGYVPHLGAKQLVGKSSKMIGLFVPQFEFEASSGFIDMFAPLQQALKGYGRDAIFFSVPFIGYTDNRLAECINSRGLEGAIVFPAFSESHPIMKEALQLQVPCVNFENVVGPRCSSVISDDREGGRAAGRKLLAEGHRIIGYVNGPPWVRVCEERYAGFREALTEADIIHEANLVENGNFSGTSGSEAAIALWENNPRMTALFCANDLMAMGAMMAFSQRGIKVPESISVVGYDGDHFTAYTSPPLTTVRHPIREMSSRAAALVMELLEGGTGRRESVTPMLIERQTIARWL</sequence>
<dbReference type="PANTHER" id="PTHR30146:SF153">
    <property type="entry name" value="LACTOSE OPERON REPRESSOR"/>
    <property type="match status" value="1"/>
</dbReference>
<dbReference type="SUPFAM" id="SSF47413">
    <property type="entry name" value="lambda repressor-like DNA-binding domains"/>
    <property type="match status" value="1"/>
</dbReference>
<keyword evidence="3" id="KW-0804">Transcription</keyword>
<dbReference type="GO" id="GO:0000976">
    <property type="term" value="F:transcription cis-regulatory region binding"/>
    <property type="evidence" value="ECO:0007669"/>
    <property type="project" value="TreeGrafter"/>
</dbReference>
<evidence type="ECO:0000313" key="6">
    <source>
        <dbReference type="Proteomes" id="UP000282076"/>
    </source>
</evidence>
<dbReference type="SMART" id="SM00354">
    <property type="entry name" value="HTH_LACI"/>
    <property type="match status" value="1"/>
</dbReference>
<evidence type="ECO:0000256" key="3">
    <source>
        <dbReference type="ARBA" id="ARBA00023163"/>
    </source>
</evidence>
<evidence type="ECO:0000313" key="5">
    <source>
        <dbReference type="EMBL" id="RKP45877.1"/>
    </source>
</evidence>
<dbReference type="AlphaFoldDB" id="A0A494X5A7"/>
<dbReference type="Pfam" id="PF13377">
    <property type="entry name" value="Peripla_BP_3"/>
    <property type="match status" value="1"/>
</dbReference>
<keyword evidence="2" id="KW-0238">DNA-binding</keyword>
<reference evidence="5 6" key="1">
    <citation type="submission" date="2018-10" db="EMBL/GenBank/DDBJ databases">
        <title>Cohnella sp. M2MS4P-1, whole genome shotgun sequence.</title>
        <authorList>
            <person name="Tuo L."/>
        </authorList>
    </citation>
    <scope>NUCLEOTIDE SEQUENCE [LARGE SCALE GENOMIC DNA]</scope>
    <source>
        <strain evidence="5 6">M2MS4P-1</strain>
    </source>
</reference>
<dbReference type="CDD" id="cd06267">
    <property type="entry name" value="PBP1_LacI_sugar_binding-like"/>
    <property type="match status" value="1"/>
</dbReference>
<dbReference type="GO" id="GO:0003700">
    <property type="term" value="F:DNA-binding transcription factor activity"/>
    <property type="evidence" value="ECO:0007669"/>
    <property type="project" value="TreeGrafter"/>
</dbReference>
<protein>
    <submittedName>
        <fullName evidence="5">LacI family transcriptional regulator</fullName>
    </submittedName>
</protein>
<keyword evidence="6" id="KW-1185">Reference proteome</keyword>
<dbReference type="InterPro" id="IPR046335">
    <property type="entry name" value="LacI/GalR-like_sensor"/>
</dbReference>
<dbReference type="InterPro" id="IPR000843">
    <property type="entry name" value="HTH_LacI"/>
</dbReference>
<dbReference type="PROSITE" id="PS50932">
    <property type="entry name" value="HTH_LACI_2"/>
    <property type="match status" value="1"/>
</dbReference>
<dbReference type="Proteomes" id="UP000282076">
    <property type="component" value="Unassembled WGS sequence"/>
</dbReference>
<dbReference type="Pfam" id="PF00356">
    <property type="entry name" value="LacI"/>
    <property type="match status" value="1"/>
</dbReference>
<proteinExistence type="predicted"/>
<accession>A0A494X5A7</accession>
<keyword evidence="1" id="KW-0805">Transcription regulation</keyword>
<dbReference type="InterPro" id="IPR028082">
    <property type="entry name" value="Peripla_BP_I"/>
</dbReference>
<comment type="caution">
    <text evidence="5">The sequence shown here is derived from an EMBL/GenBank/DDBJ whole genome shotgun (WGS) entry which is preliminary data.</text>
</comment>
<dbReference type="RefSeq" id="WP_120979830.1">
    <property type="nucleotide sequence ID" value="NZ_RBZM01000014.1"/>
</dbReference>